<dbReference type="AlphaFoldDB" id="B6BJ70"/>
<proteinExistence type="predicted"/>
<sequence>MSDITTIRKYNIILEEFTLSQDKTLTAYDEALTSRLPQGTKQLGRLLADLESEFDAIIKVEGKKRDTYKLIKPVDLFVETFEHTDNIDWFFHMAHDADPEIFKALESYTNKNKHVYKFINMPFEDIEELKSNGILKKLEVAVKLGEYRKIKFAGLDAIDNLRCLKLLFIDNNWYIATSGEDDKVWLSRVSFIEDVSYATNISKFQKSSVKQQMKFIDNHIQNSLTRYDVPVKTATIKSTPDKARYFDKGMKKFLSSQKFKEKLDDGSIVFTLEYTQPLEILPFIQKWLPYLVILEPQDLKEEFIGNLNIALSKLENNQK</sequence>
<name>B6BJ70_SULGG</name>
<protein>
    <recommendedName>
        <fullName evidence="1">WCX domain-containing protein</fullName>
    </recommendedName>
</protein>
<dbReference type="Pfam" id="PF25583">
    <property type="entry name" value="WCX"/>
    <property type="match status" value="1"/>
</dbReference>
<dbReference type="EMBL" id="AFRZ01000001">
    <property type="protein sequence ID" value="EHP30584.1"/>
    <property type="molecule type" value="Genomic_DNA"/>
</dbReference>
<reference evidence="2 3" key="1">
    <citation type="journal article" date="2012" name="Proc. Natl. Acad. Sci. U.S.A.">
        <title>Genome and physiology of a model Epsilonproteobacterium responsible for sulfide detoxification in marine oxygen depletion zones.</title>
        <authorList>
            <person name="Grote J."/>
            <person name="Schott T."/>
            <person name="Bruckner C.G."/>
            <person name="Glockner F.O."/>
            <person name="Jost G."/>
            <person name="Teeling H."/>
            <person name="Labrenz M."/>
            <person name="Jurgens K."/>
        </authorList>
    </citation>
    <scope>NUCLEOTIDE SEQUENCE [LARGE SCALE GENOMIC DNA]</scope>
    <source>
        <strain evidence="2 3">GD1</strain>
    </source>
</reference>
<feature type="domain" description="WCX" evidence="1">
    <location>
        <begin position="233"/>
        <end position="304"/>
    </location>
</feature>
<dbReference type="STRING" id="929558.SMGD1_2061"/>
<comment type="caution">
    <text evidence="2">The sequence shown here is derived from an EMBL/GenBank/DDBJ whole genome shotgun (WGS) entry which is preliminary data.</text>
</comment>
<accession>B6BJ70</accession>
<accession>H1FX88</accession>
<keyword evidence="3" id="KW-1185">Reference proteome</keyword>
<evidence type="ECO:0000313" key="3">
    <source>
        <dbReference type="Proteomes" id="UP000006431"/>
    </source>
</evidence>
<evidence type="ECO:0000313" key="2">
    <source>
        <dbReference type="EMBL" id="EHP30584.1"/>
    </source>
</evidence>
<dbReference type="InterPro" id="IPR057727">
    <property type="entry name" value="WCX_dom"/>
</dbReference>
<dbReference type="Proteomes" id="UP000006431">
    <property type="component" value="Unassembled WGS sequence"/>
</dbReference>
<evidence type="ECO:0000259" key="1">
    <source>
        <dbReference type="Pfam" id="PF25583"/>
    </source>
</evidence>
<gene>
    <name evidence="2" type="ORF">SMGD1_2061</name>
</gene>
<dbReference type="RefSeq" id="WP_008337017.1">
    <property type="nucleotide sequence ID" value="NZ_AFRZ01000001.1"/>
</dbReference>
<organism evidence="2 3">
    <name type="scientific">Sulfurimonas gotlandica (strain DSM 19862 / JCM 16533 / GD1)</name>
    <dbReference type="NCBI Taxonomy" id="929558"/>
    <lineage>
        <taxon>Bacteria</taxon>
        <taxon>Pseudomonadati</taxon>
        <taxon>Campylobacterota</taxon>
        <taxon>Epsilonproteobacteria</taxon>
        <taxon>Campylobacterales</taxon>
        <taxon>Sulfurimonadaceae</taxon>
        <taxon>Sulfurimonas</taxon>
    </lineage>
</organism>
<dbReference type="PATRIC" id="fig|929558.5.peg.2052"/>
<dbReference type="eggNOG" id="COG2378">
    <property type="taxonomic scope" value="Bacteria"/>
</dbReference>
<dbReference type="OrthoDB" id="5366209at2"/>
<dbReference type="HOGENOM" id="CLU_871325_0_0_7"/>